<dbReference type="InterPro" id="IPR050081">
    <property type="entry name" value="Ile-tRNA_ligase"/>
</dbReference>
<comment type="similarity">
    <text evidence="2 11">Belongs to the class-I aminoacyl-tRNA synthetase family.</text>
</comment>
<dbReference type="InterPro" id="IPR002301">
    <property type="entry name" value="Ile-tRNA-ligase"/>
</dbReference>
<name>A0AAE0GUK8_9CHLO</name>
<feature type="domain" description="Aminoacyl-tRNA synthetase class Ia" evidence="12">
    <location>
        <begin position="94"/>
        <end position="719"/>
    </location>
</feature>
<dbReference type="PRINTS" id="PR00984">
    <property type="entry name" value="TRNASYNTHILE"/>
</dbReference>
<evidence type="ECO:0000256" key="6">
    <source>
        <dbReference type="ARBA" id="ARBA00022840"/>
    </source>
</evidence>
<protein>
    <recommendedName>
        <fullName evidence="3">isoleucine--tRNA ligase</fullName>
        <ecNumber evidence="3">6.1.1.5</ecNumber>
    </recommendedName>
    <alternativeName>
        <fullName evidence="9">Isoleucyl-tRNA synthetase</fullName>
    </alternativeName>
</protein>
<dbReference type="SUPFAM" id="SSF52374">
    <property type="entry name" value="Nucleotidylyl transferase"/>
    <property type="match status" value="1"/>
</dbReference>
<dbReference type="InterPro" id="IPR009008">
    <property type="entry name" value="Val/Leu/Ile-tRNA-synth_edit"/>
</dbReference>
<dbReference type="CDD" id="cd07960">
    <property type="entry name" value="Anticodon_Ia_Ile_BEm"/>
    <property type="match status" value="1"/>
</dbReference>
<dbReference type="Pfam" id="PF00133">
    <property type="entry name" value="tRNA-synt_1"/>
    <property type="match status" value="1"/>
</dbReference>
<evidence type="ECO:0000313" key="14">
    <source>
        <dbReference type="EMBL" id="KAK3284624.1"/>
    </source>
</evidence>
<dbReference type="GO" id="GO:0005739">
    <property type="term" value="C:mitochondrion"/>
    <property type="evidence" value="ECO:0007669"/>
    <property type="project" value="UniProtKB-SubCell"/>
</dbReference>
<evidence type="ECO:0000256" key="7">
    <source>
        <dbReference type="ARBA" id="ARBA00022917"/>
    </source>
</evidence>
<dbReference type="Pfam" id="PF08264">
    <property type="entry name" value="Anticodon_1"/>
    <property type="match status" value="1"/>
</dbReference>
<dbReference type="GO" id="GO:0002161">
    <property type="term" value="F:aminoacyl-tRNA deacylase activity"/>
    <property type="evidence" value="ECO:0007669"/>
    <property type="project" value="InterPro"/>
</dbReference>
<keyword evidence="4 11" id="KW-0436">Ligase</keyword>
<dbReference type="NCBIfam" id="TIGR00392">
    <property type="entry name" value="ileS"/>
    <property type="match status" value="1"/>
</dbReference>
<comment type="catalytic activity">
    <reaction evidence="10">
        <text>tRNA(Ile) + L-isoleucine + ATP = L-isoleucyl-tRNA(Ile) + AMP + diphosphate</text>
        <dbReference type="Rhea" id="RHEA:11060"/>
        <dbReference type="Rhea" id="RHEA-COMP:9666"/>
        <dbReference type="Rhea" id="RHEA-COMP:9695"/>
        <dbReference type="ChEBI" id="CHEBI:30616"/>
        <dbReference type="ChEBI" id="CHEBI:33019"/>
        <dbReference type="ChEBI" id="CHEBI:58045"/>
        <dbReference type="ChEBI" id="CHEBI:78442"/>
        <dbReference type="ChEBI" id="CHEBI:78528"/>
        <dbReference type="ChEBI" id="CHEBI:456215"/>
        <dbReference type="EC" id="6.1.1.5"/>
    </reaction>
</comment>
<dbReference type="Gene3D" id="3.40.50.620">
    <property type="entry name" value="HUPs"/>
    <property type="match status" value="2"/>
</dbReference>
<dbReference type="FunFam" id="3.40.50.620:FF:000111">
    <property type="entry name" value="Mitochondrial isoleucyl-tRNA synthetase"/>
    <property type="match status" value="1"/>
</dbReference>
<reference evidence="14 15" key="1">
    <citation type="journal article" date="2015" name="Genome Biol. Evol.">
        <title>Comparative Genomics of a Bacterivorous Green Alga Reveals Evolutionary Causalities and Consequences of Phago-Mixotrophic Mode of Nutrition.</title>
        <authorList>
            <person name="Burns J.A."/>
            <person name="Paasch A."/>
            <person name="Narechania A."/>
            <person name="Kim E."/>
        </authorList>
    </citation>
    <scope>NUCLEOTIDE SEQUENCE [LARGE SCALE GENOMIC DNA]</scope>
    <source>
        <strain evidence="14 15">PLY_AMNH</strain>
    </source>
</reference>
<dbReference type="InterPro" id="IPR013155">
    <property type="entry name" value="M/V/L/I-tRNA-synth_anticd-bd"/>
</dbReference>
<proteinExistence type="inferred from homology"/>
<evidence type="ECO:0000256" key="2">
    <source>
        <dbReference type="ARBA" id="ARBA00005594"/>
    </source>
</evidence>
<dbReference type="InterPro" id="IPR009080">
    <property type="entry name" value="tRNAsynth_Ia_anticodon-bd"/>
</dbReference>
<dbReference type="PANTHER" id="PTHR42765:SF1">
    <property type="entry name" value="ISOLEUCINE--TRNA LIGASE, MITOCHONDRIAL"/>
    <property type="match status" value="1"/>
</dbReference>
<evidence type="ECO:0000256" key="5">
    <source>
        <dbReference type="ARBA" id="ARBA00022741"/>
    </source>
</evidence>
<evidence type="ECO:0000259" key="12">
    <source>
        <dbReference type="Pfam" id="PF00133"/>
    </source>
</evidence>
<dbReference type="GO" id="GO:0004822">
    <property type="term" value="F:isoleucine-tRNA ligase activity"/>
    <property type="evidence" value="ECO:0007669"/>
    <property type="project" value="UniProtKB-EC"/>
</dbReference>
<dbReference type="EC" id="6.1.1.5" evidence="3"/>
<dbReference type="PROSITE" id="PS00178">
    <property type="entry name" value="AA_TRNA_LIGASE_I"/>
    <property type="match status" value="1"/>
</dbReference>
<accession>A0AAE0GUK8</accession>
<dbReference type="InterPro" id="IPR014729">
    <property type="entry name" value="Rossmann-like_a/b/a_fold"/>
</dbReference>
<dbReference type="InterPro" id="IPR023585">
    <property type="entry name" value="Ile-tRNA-ligase_type1"/>
</dbReference>
<dbReference type="GO" id="GO:0032543">
    <property type="term" value="P:mitochondrial translation"/>
    <property type="evidence" value="ECO:0007669"/>
    <property type="project" value="TreeGrafter"/>
</dbReference>
<dbReference type="GO" id="GO:0009791">
    <property type="term" value="P:post-embryonic development"/>
    <property type="evidence" value="ECO:0007669"/>
    <property type="project" value="UniProtKB-ARBA"/>
</dbReference>
<comment type="caution">
    <text evidence="14">The sequence shown here is derived from an EMBL/GenBank/DDBJ whole genome shotgun (WGS) entry which is preliminary data.</text>
</comment>
<gene>
    <name evidence="14" type="ORF">CYMTET_7727</name>
</gene>
<keyword evidence="8 11" id="KW-0030">Aminoacyl-tRNA synthetase</keyword>
<dbReference type="EMBL" id="LGRX02002217">
    <property type="protein sequence ID" value="KAK3284624.1"/>
    <property type="molecule type" value="Genomic_DNA"/>
</dbReference>
<evidence type="ECO:0000256" key="11">
    <source>
        <dbReference type="RuleBase" id="RU363035"/>
    </source>
</evidence>
<dbReference type="SUPFAM" id="SSF50677">
    <property type="entry name" value="ValRS/IleRS/LeuRS editing domain"/>
    <property type="match status" value="1"/>
</dbReference>
<dbReference type="InterPro" id="IPR001412">
    <property type="entry name" value="aa-tRNA-synth_I_CS"/>
</dbReference>
<evidence type="ECO:0000256" key="4">
    <source>
        <dbReference type="ARBA" id="ARBA00022598"/>
    </source>
</evidence>
<dbReference type="InterPro" id="IPR033708">
    <property type="entry name" value="Anticodon_Ile_BEm"/>
</dbReference>
<dbReference type="GO" id="GO:0005524">
    <property type="term" value="F:ATP binding"/>
    <property type="evidence" value="ECO:0007669"/>
    <property type="project" value="UniProtKB-KW"/>
</dbReference>
<evidence type="ECO:0000256" key="3">
    <source>
        <dbReference type="ARBA" id="ARBA00013165"/>
    </source>
</evidence>
<dbReference type="Proteomes" id="UP001190700">
    <property type="component" value="Unassembled WGS sequence"/>
</dbReference>
<dbReference type="GO" id="GO:0000049">
    <property type="term" value="F:tRNA binding"/>
    <property type="evidence" value="ECO:0007669"/>
    <property type="project" value="InterPro"/>
</dbReference>
<keyword evidence="5 11" id="KW-0547">Nucleotide-binding</keyword>
<sequence length="1031" mass="115451">MSVPNYAASLGQVTPLTTSRICFRRPEDFISFRRSVSEQRISGQSSQHRTRARSLSVAVRAKKEKDVSPYKNTINLPQTSFNLRANAKVREPELHKMWEKNGIYERLYKENPGEIFTLHDGPPYANGDLHIGHALNKILKDVINRYQTLQGRKVRYVPGWDCHGLPIELKVLQTLSQEERAALTPIKLRQKAAKFARKTVNDQKKQFMRYGIWADWEDPYMTLLPEYEAAQIDVFGKMVLNGHIYRGKKPVNWSPSSRTALAEAELEYPAGHTSRSIYVAMPVVQVADSMPEDIKAMAADMALAIWTTTPWTIPANAAVAVNSTLTYVVVEAEGADWPRKYLVVGKDLVEPLQEKWGAVLKVVGELKGGDLEGTQYKHPLFDRESPVVMGGDYITFESGTGLVHTAPGHGQDDYITGMKYGLPMYSPVDDEGNFTDEATERFQGLNVLGEGNTAVIEALEESKVLLLEEEYAHKYPYDWRTKKPTIFRATEQWFASVEGFRQEALDAIKTVDFIPASGERRITSMTEGRNDWCISRQRTWGVPIPVFYNVETGEPLMTEETIKHIQTIVAEKGTDAWFYMDIEDLLPDSCKHLAPTLKKGMDTMDVWFDSGSSWAAVVEGREGLRWPADLYLEGSDQHRGWFQSSLLTGVAARGSAPYKQVLTHGFVLDEKGFKMSKSLGNVIDPRLVIEGGKNEKKDPAYGADVLRLWVASVDYTSDVLIGTNLIKQTFDSYRKLRNTMRYLLGNTCDFNPSTDLVPYQDLPAVDRLALARLAELVDETKTAYDQFQFYRVFQAVTSFNTVFLSNFYLDQAKDRLYIRAKDDPARRTCQTVLHHVITYMMPMMAPVLPHMMEDVYLAMPHKEKESVFEAGWHGVPTEWATMAKDDQEGWEQILAVRAEVNKALERARVDKVVGAGLDAKVVLHATDAALAGRLASMVQAASDVDELRYIFIVSQVETVGAEEEVKARCPTYCSTASVEGAGSIVVGVVEAEGIKSTSEARASSALYQGCPGQCDATTVAVATPSRSFWAT</sequence>
<feature type="domain" description="Methionyl/Valyl/Leucyl/Isoleucyl-tRNA synthetase anticodon-binding" evidence="13">
    <location>
        <begin position="766"/>
        <end position="922"/>
    </location>
</feature>
<dbReference type="GO" id="GO:0048608">
    <property type="term" value="P:reproductive structure development"/>
    <property type="evidence" value="ECO:0007669"/>
    <property type="project" value="UniProtKB-ARBA"/>
</dbReference>
<evidence type="ECO:0000313" key="15">
    <source>
        <dbReference type="Proteomes" id="UP001190700"/>
    </source>
</evidence>
<dbReference type="SUPFAM" id="SSF47323">
    <property type="entry name" value="Anticodon-binding domain of a subclass of class I aminoacyl-tRNA synthetases"/>
    <property type="match status" value="1"/>
</dbReference>
<organism evidence="14 15">
    <name type="scientific">Cymbomonas tetramitiformis</name>
    <dbReference type="NCBI Taxonomy" id="36881"/>
    <lineage>
        <taxon>Eukaryota</taxon>
        <taxon>Viridiplantae</taxon>
        <taxon>Chlorophyta</taxon>
        <taxon>Pyramimonadophyceae</taxon>
        <taxon>Pyramimonadales</taxon>
        <taxon>Pyramimonadaceae</taxon>
        <taxon>Cymbomonas</taxon>
    </lineage>
</organism>
<dbReference type="Gene3D" id="1.10.730.20">
    <property type="match status" value="1"/>
</dbReference>
<dbReference type="PANTHER" id="PTHR42765">
    <property type="entry name" value="SOLEUCYL-TRNA SYNTHETASE"/>
    <property type="match status" value="1"/>
</dbReference>
<dbReference type="GO" id="GO:0006428">
    <property type="term" value="P:isoleucyl-tRNA aminoacylation"/>
    <property type="evidence" value="ECO:0007669"/>
    <property type="project" value="InterPro"/>
</dbReference>
<evidence type="ECO:0000259" key="13">
    <source>
        <dbReference type="Pfam" id="PF08264"/>
    </source>
</evidence>
<comment type="subcellular location">
    <subcellularLocation>
        <location evidence="1">Mitochondrion</location>
    </subcellularLocation>
</comment>
<keyword evidence="6 11" id="KW-0067">ATP-binding</keyword>
<evidence type="ECO:0000256" key="10">
    <source>
        <dbReference type="ARBA" id="ARBA00048359"/>
    </source>
</evidence>
<keyword evidence="15" id="KW-1185">Reference proteome</keyword>
<dbReference type="CDD" id="cd00818">
    <property type="entry name" value="IleRS_core"/>
    <property type="match status" value="1"/>
</dbReference>
<dbReference type="InterPro" id="IPR002300">
    <property type="entry name" value="aa-tRNA-synth_Ia"/>
</dbReference>
<dbReference type="HAMAP" id="MF_02002">
    <property type="entry name" value="Ile_tRNA_synth_type1"/>
    <property type="match status" value="1"/>
</dbReference>
<dbReference type="AlphaFoldDB" id="A0AAE0GUK8"/>
<dbReference type="Gene3D" id="1.10.10.830">
    <property type="entry name" value="Ile-tRNA synthetase CP2 domain-like"/>
    <property type="match status" value="1"/>
</dbReference>
<keyword evidence="7 11" id="KW-0648">Protein biosynthesis</keyword>
<evidence type="ECO:0000256" key="1">
    <source>
        <dbReference type="ARBA" id="ARBA00004173"/>
    </source>
</evidence>
<evidence type="ECO:0000256" key="9">
    <source>
        <dbReference type="ARBA" id="ARBA00032665"/>
    </source>
</evidence>
<evidence type="ECO:0000256" key="8">
    <source>
        <dbReference type="ARBA" id="ARBA00023146"/>
    </source>
</evidence>